<comment type="caution">
    <text evidence="1">The sequence shown here is derived from an EMBL/GenBank/DDBJ whole genome shotgun (WGS) entry which is preliminary data.</text>
</comment>
<organism evidence="1 2">
    <name type="scientific">Lepraria finkii</name>
    <dbReference type="NCBI Taxonomy" id="1340010"/>
    <lineage>
        <taxon>Eukaryota</taxon>
        <taxon>Fungi</taxon>
        <taxon>Dikarya</taxon>
        <taxon>Ascomycota</taxon>
        <taxon>Pezizomycotina</taxon>
        <taxon>Lecanoromycetes</taxon>
        <taxon>OSLEUM clade</taxon>
        <taxon>Lecanoromycetidae</taxon>
        <taxon>Lecanorales</taxon>
        <taxon>Lecanorineae</taxon>
        <taxon>Stereocaulaceae</taxon>
        <taxon>Lepraria</taxon>
    </lineage>
</organism>
<dbReference type="PANTHER" id="PTHR36091">
    <property type="entry name" value="ALTERED INHERITANCE OF MITOCHONDRIA PROTEIN 9, MITOCHONDRIAL"/>
    <property type="match status" value="1"/>
</dbReference>
<protein>
    <submittedName>
        <fullName evidence="1">Uncharacterized protein</fullName>
    </submittedName>
</protein>
<dbReference type="Proteomes" id="UP001590951">
    <property type="component" value="Unassembled WGS sequence"/>
</dbReference>
<dbReference type="PANTHER" id="PTHR36091:SF1">
    <property type="entry name" value="ALTERED INHERITANCE OF MITOCHONDRIA PROTEIN 9, MITOCHONDRIAL"/>
    <property type="match status" value="1"/>
</dbReference>
<keyword evidence="2" id="KW-1185">Reference proteome</keyword>
<dbReference type="InterPro" id="IPR051035">
    <property type="entry name" value="Mito_inheritance_9"/>
</dbReference>
<evidence type="ECO:0000313" key="2">
    <source>
        <dbReference type="Proteomes" id="UP001590951"/>
    </source>
</evidence>
<dbReference type="EMBL" id="JBHFEH010000013">
    <property type="protein sequence ID" value="KAL2054925.1"/>
    <property type="molecule type" value="Genomic_DNA"/>
</dbReference>
<accession>A0ABR4BB03</accession>
<proteinExistence type="predicted"/>
<gene>
    <name evidence="1" type="ORF">ABVK25_004747</name>
</gene>
<evidence type="ECO:0000313" key="1">
    <source>
        <dbReference type="EMBL" id="KAL2054925.1"/>
    </source>
</evidence>
<name>A0ABR4BB03_9LECA</name>
<reference evidence="1 2" key="1">
    <citation type="submission" date="2024-09" db="EMBL/GenBank/DDBJ databases">
        <title>Rethinking Asexuality: The Enigmatic Case of Functional Sexual Genes in Lepraria (Stereocaulaceae).</title>
        <authorList>
            <person name="Doellman M."/>
            <person name="Sun Y."/>
            <person name="Barcenas-Pena A."/>
            <person name="Lumbsch H.T."/>
            <person name="Grewe F."/>
        </authorList>
    </citation>
    <scope>NUCLEOTIDE SEQUENCE [LARGE SCALE GENOMIC DNA]</scope>
    <source>
        <strain evidence="1 2">Grewe 0041</strain>
    </source>
</reference>
<sequence length="171" mass="19757">MTDASPEEQPAEIQAALCRPAFDACLQGLIPRLYAARALDDDLLRPFRYCHRTWRDGAAAFRHELIEISSRWKEQGLTGFCPYALPTSIELLEHQKNFQSFFTAKQLKERLINLLDTTPDGWVPTDSWEATEVAHREAFDELAQTVRSAECIDTQSMNEEDLRRIWPFDVR</sequence>